<dbReference type="AlphaFoldDB" id="A0A1H9EW52"/>
<evidence type="ECO:0000256" key="4">
    <source>
        <dbReference type="ARBA" id="ARBA00022568"/>
    </source>
</evidence>
<dbReference type="PROSITE" id="PS00154">
    <property type="entry name" value="ATPASE_E1_E2"/>
    <property type="match status" value="1"/>
</dbReference>
<dbReference type="GO" id="GO:0046872">
    <property type="term" value="F:metal ion binding"/>
    <property type="evidence" value="ECO:0007669"/>
    <property type="project" value="UniProtKB-KW"/>
</dbReference>
<dbReference type="Gene3D" id="1.20.1110.10">
    <property type="entry name" value="Calcium-transporting ATPase, transmembrane domain"/>
    <property type="match status" value="1"/>
</dbReference>
<dbReference type="Proteomes" id="UP000199496">
    <property type="component" value="Unassembled WGS sequence"/>
</dbReference>
<name>A0A1H9EW52_9GAMM</name>
<dbReference type="EC" id="7.2.2.10" evidence="2"/>
<dbReference type="InterPro" id="IPR006068">
    <property type="entry name" value="ATPase_P-typ_cation-transptr_C"/>
</dbReference>
<evidence type="ECO:0000259" key="17">
    <source>
        <dbReference type="Pfam" id="PF00689"/>
    </source>
</evidence>
<dbReference type="InterPro" id="IPR044492">
    <property type="entry name" value="P_typ_ATPase_HD_dom"/>
</dbReference>
<dbReference type="RefSeq" id="WP_090208212.1">
    <property type="nucleotide sequence ID" value="NZ_FOFO01000023.1"/>
</dbReference>
<feature type="domain" description="Cation-transporting P-type ATPase C-terminal" evidence="17">
    <location>
        <begin position="712"/>
        <end position="883"/>
    </location>
</feature>
<sequence>MKVNFKGLTDDEIQASKLKFGDNSITQQEGDTFLSKLMDNLKDPTILVLVAALVMISVLAIFGHAEWYEGVGIFLAVVIATGVATFSEHKNESAFQRLLEEASRVKIRAYRNGESRYVALDDLVVGDLVILAPGDKVPADGVIIQGDLMVDQASLTGEADHIHKVSLADPEQIPDASALTPQHPSSVLRGSVVVDGEAVVHLLSVGDRSMYGQLAQDMQSADRDSPLKAKLGVLAENIGKFGLIAAILVALAFLFMKLFMERGLTLTTLMPYFLDSANWGALLGDIITAVILAAIILVVAVPEGLPMMIAIVLALNMKKLLSGNVLVRKLMGIEAAGSMNILFTDKTGTLTRGILQVSTVVRGDGDKKEDYASLPPALGNILVDALKHNTTAVLESDAAGRVRVVGGDRTEKALLAFIDPALRESVEGFPIVDFIPFNSERKFSAVQVEGRPGAPVLVKGAPELIIDRCRYYYDAEGKPVDIGHGEAVRATMDALARQSMRLLAIATAATPLAEDRSMPEEMTLVAIIGLRDELRPESRESVESAQNAGIQVVMVTGDRRETAEAIGRDVGLIHSDGDLILSADELERMSDEEVKAVLPTLRIVARAFPHQKARLVRLAQELGMVVGMTGDGVNDASALKRADVGFAMGSGTELAKDAGDIVIMDDNFSSLTRSVLYGRTLFRSIRKFLVFQLTVNLSAILLMFLGPLFGFELPLTMIQLLWINLIMDTLAALAFSGEAAMRRYMDARPIERTAPLISSDMWSSILVNGVIIAILSILFLTSAFVEGLFRNEAVFLTAFFAFFVFIHNFNKFNARTERLNILENILQNRGFLGIVGLIFLVQILFTYLGGDILRTVGLTFQEWLYVVLFSLVIIPIDMARKLIRDKVTGATPA</sequence>
<evidence type="ECO:0000256" key="7">
    <source>
        <dbReference type="ARBA" id="ARBA00022741"/>
    </source>
</evidence>
<evidence type="ECO:0000313" key="20">
    <source>
        <dbReference type="Proteomes" id="UP000199496"/>
    </source>
</evidence>
<comment type="subcellular location">
    <subcellularLocation>
        <location evidence="1">Membrane</location>
        <topology evidence="1">Multi-pass membrane protein</topology>
    </subcellularLocation>
</comment>
<evidence type="ECO:0000313" key="19">
    <source>
        <dbReference type="EMBL" id="SEQ29473.1"/>
    </source>
</evidence>
<evidence type="ECO:0000256" key="12">
    <source>
        <dbReference type="ARBA" id="ARBA00022989"/>
    </source>
</evidence>
<evidence type="ECO:0000256" key="5">
    <source>
        <dbReference type="ARBA" id="ARBA00022692"/>
    </source>
</evidence>
<dbReference type="InterPro" id="IPR008250">
    <property type="entry name" value="ATPase_P-typ_transduc_dom_A_sf"/>
</dbReference>
<dbReference type="PANTHER" id="PTHR24093">
    <property type="entry name" value="CATION TRANSPORTING ATPASE"/>
    <property type="match status" value="1"/>
</dbReference>
<dbReference type="GO" id="GO:0016887">
    <property type="term" value="F:ATP hydrolysis activity"/>
    <property type="evidence" value="ECO:0007669"/>
    <property type="project" value="InterPro"/>
</dbReference>
<feature type="domain" description="P-type ATPase A" evidence="16">
    <location>
        <begin position="106"/>
        <end position="219"/>
    </location>
</feature>
<reference evidence="19 20" key="1">
    <citation type="submission" date="2016-10" db="EMBL/GenBank/DDBJ databases">
        <authorList>
            <person name="de Groot N.N."/>
        </authorList>
    </citation>
    <scope>NUCLEOTIDE SEQUENCE [LARGE SCALE GENOMIC DNA]</scope>
    <source>
        <strain evidence="19 20">B7-7</strain>
    </source>
</reference>
<protein>
    <recommendedName>
        <fullName evidence="2">P-type Ca(2+) transporter</fullName>
        <ecNumber evidence="2">7.2.2.10</ecNumber>
    </recommendedName>
</protein>
<dbReference type="InterPro" id="IPR059000">
    <property type="entry name" value="ATPase_P-type_domA"/>
</dbReference>
<dbReference type="STRING" id="867345.SAMN05421693_1239"/>
<dbReference type="Gene3D" id="2.70.150.10">
    <property type="entry name" value="Calcium-transporting ATPase, cytoplasmic transduction domain A"/>
    <property type="match status" value="1"/>
</dbReference>
<keyword evidence="11" id="KW-1278">Translocase</keyword>
<keyword evidence="14 15" id="KW-0472">Membrane</keyword>
<dbReference type="SFLD" id="SFLDF00027">
    <property type="entry name" value="p-type_atpase"/>
    <property type="match status" value="1"/>
</dbReference>
<organism evidence="19 20">
    <name type="scientific">Ectothiorhodospira magna</name>
    <dbReference type="NCBI Taxonomy" id="867345"/>
    <lineage>
        <taxon>Bacteria</taxon>
        <taxon>Pseudomonadati</taxon>
        <taxon>Pseudomonadota</taxon>
        <taxon>Gammaproteobacteria</taxon>
        <taxon>Chromatiales</taxon>
        <taxon>Ectothiorhodospiraceae</taxon>
        <taxon>Ectothiorhodospira</taxon>
    </lineage>
</organism>
<dbReference type="InterPro" id="IPR018303">
    <property type="entry name" value="ATPase_P-typ_P_site"/>
</dbReference>
<dbReference type="InterPro" id="IPR023214">
    <property type="entry name" value="HAD_sf"/>
</dbReference>
<proteinExistence type="predicted"/>
<dbReference type="NCBIfam" id="TIGR01517">
    <property type="entry name" value="ATPase-IIB_Ca"/>
    <property type="match status" value="1"/>
</dbReference>
<dbReference type="SFLD" id="SFLDG00002">
    <property type="entry name" value="C1.7:_P-type_atpase_like"/>
    <property type="match status" value="1"/>
</dbReference>
<dbReference type="InterPro" id="IPR023299">
    <property type="entry name" value="ATPase_P-typ_cyto_dom_N"/>
</dbReference>
<dbReference type="SUPFAM" id="SSF81660">
    <property type="entry name" value="Metal cation-transporting ATPase, ATP-binding domain N"/>
    <property type="match status" value="1"/>
</dbReference>
<gene>
    <name evidence="19" type="ORF">SAMN05421693_1239</name>
</gene>
<evidence type="ECO:0000256" key="11">
    <source>
        <dbReference type="ARBA" id="ARBA00022967"/>
    </source>
</evidence>
<keyword evidence="10" id="KW-0460">Magnesium</keyword>
<keyword evidence="20" id="KW-1185">Reference proteome</keyword>
<dbReference type="GO" id="GO:0005388">
    <property type="term" value="F:P-type calcium transporter activity"/>
    <property type="evidence" value="ECO:0007669"/>
    <property type="project" value="UniProtKB-EC"/>
</dbReference>
<feature type="transmembrane region" description="Helical" evidence="15">
    <location>
        <begin position="862"/>
        <end position="879"/>
    </location>
</feature>
<evidence type="ECO:0000256" key="10">
    <source>
        <dbReference type="ARBA" id="ARBA00022842"/>
    </source>
</evidence>
<dbReference type="GO" id="GO:0005524">
    <property type="term" value="F:ATP binding"/>
    <property type="evidence" value="ECO:0007669"/>
    <property type="project" value="UniProtKB-KW"/>
</dbReference>
<feature type="transmembrane region" description="Helical" evidence="15">
    <location>
        <begin position="279"/>
        <end position="301"/>
    </location>
</feature>
<evidence type="ECO:0000256" key="2">
    <source>
        <dbReference type="ARBA" id="ARBA00012790"/>
    </source>
</evidence>
<dbReference type="Pfam" id="PF00690">
    <property type="entry name" value="Cation_ATPase_N"/>
    <property type="match status" value="1"/>
</dbReference>
<dbReference type="GO" id="GO:0005886">
    <property type="term" value="C:plasma membrane"/>
    <property type="evidence" value="ECO:0007669"/>
    <property type="project" value="TreeGrafter"/>
</dbReference>
<feature type="transmembrane region" description="Helical" evidence="15">
    <location>
        <begin position="793"/>
        <end position="810"/>
    </location>
</feature>
<dbReference type="SUPFAM" id="SSF81665">
    <property type="entry name" value="Calcium ATPase, transmembrane domain M"/>
    <property type="match status" value="1"/>
</dbReference>
<feature type="domain" description="Cation-transporting P-type ATPase N-terminal" evidence="18">
    <location>
        <begin position="6"/>
        <end position="54"/>
    </location>
</feature>
<evidence type="ECO:0000256" key="3">
    <source>
        <dbReference type="ARBA" id="ARBA00022448"/>
    </source>
</evidence>
<evidence type="ECO:0000256" key="8">
    <source>
        <dbReference type="ARBA" id="ARBA00022837"/>
    </source>
</evidence>
<accession>A0A1H9EW52</accession>
<evidence type="ECO:0000256" key="13">
    <source>
        <dbReference type="ARBA" id="ARBA00023065"/>
    </source>
</evidence>
<evidence type="ECO:0000256" key="14">
    <source>
        <dbReference type="ARBA" id="ARBA00023136"/>
    </source>
</evidence>
<evidence type="ECO:0000256" key="1">
    <source>
        <dbReference type="ARBA" id="ARBA00004141"/>
    </source>
</evidence>
<dbReference type="PRINTS" id="PR00119">
    <property type="entry name" value="CATATPASE"/>
</dbReference>
<feature type="transmembrane region" description="Helical" evidence="15">
    <location>
        <begin position="831"/>
        <end position="850"/>
    </location>
</feature>
<feature type="transmembrane region" description="Helical" evidence="15">
    <location>
        <begin position="688"/>
        <end position="709"/>
    </location>
</feature>
<dbReference type="Pfam" id="PF13246">
    <property type="entry name" value="Cation_ATPase"/>
    <property type="match status" value="1"/>
</dbReference>
<keyword evidence="5 15" id="KW-0812">Transmembrane</keyword>
<dbReference type="InterPro" id="IPR006408">
    <property type="entry name" value="P-type_ATPase_IIB"/>
</dbReference>
<dbReference type="Gene3D" id="3.40.50.1000">
    <property type="entry name" value="HAD superfamily/HAD-like"/>
    <property type="match status" value="1"/>
</dbReference>
<dbReference type="SFLD" id="SFLDS00003">
    <property type="entry name" value="Haloacid_Dehalogenase"/>
    <property type="match status" value="1"/>
</dbReference>
<keyword evidence="9" id="KW-0067">ATP-binding</keyword>
<keyword evidence="12 15" id="KW-1133">Transmembrane helix</keyword>
<evidence type="ECO:0000259" key="18">
    <source>
        <dbReference type="Pfam" id="PF00690"/>
    </source>
</evidence>
<dbReference type="NCBIfam" id="TIGR01494">
    <property type="entry name" value="ATPase_P-type"/>
    <property type="match status" value="1"/>
</dbReference>
<dbReference type="InterPro" id="IPR023298">
    <property type="entry name" value="ATPase_P-typ_TM_dom_sf"/>
</dbReference>
<keyword evidence="6" id="KW-0479">Metal-binding</keyword>
<keyword evidence="8" id="KW-0106">Calcium</keyword>
<dbReference type="EMBL" id="FOFO01000023">
    <property type="protein sequence ID" value="SEQ29473.1"/>
    <property type="molecule type" value="Genomic_DNA"/>
</dbReference>
<keyword evidence="13" id="KW-0406">Ion transport</keyword>
<evidence type="ECO:0000256" key="6">
    <source>
        <dbReference type="ARBA" id="ARBA00022723"/>
    </source>
</evidence>
<keyword evidence="3" id="KW-0813">Transport</keyword>
<keyword evidence="7" id="KW-0547">Nucleotide-binding</keyword>
<dbReference type="SUPFAM" id="SSF81653">
    <property type="entry name" value="Calcium ATPase, transduction domain A"/>
    <property type="match status" value="1"/>
</dbReference>
<evidence type="ECO:0000259" key="16">
    <source>
        <dbReference type="Pfam" id="PF00122"/>
    </source>
</evidence>
<dbReference type="SUPFAM" id="SSF56784">
    <property type="entry name" value="HAD-like"/>
    <property type="match status" value="1"/>
</dbReference>
<feature type="transmembrane region" description="Helical" evidence="15">
    <location>
        <begin position="721"/>
        <end position="740"/>
    </location>
</feature>
<dbReference type="OrthoDB" id="9814270at2"/>
<dbReference type="PANTHER" id="PTHR24093:SF477">
    <property type="entry name" value="CALCIUM-TRANSPORTING ATPASE"/>
    <property type="match status" value="1"/>
</dbReference>
<dbReference type="InterPro" id="IPR001757">
    <property type="entry name" value="P_typ_ATPase"/>
</dbReference>
<dbReference type="InterPro" id="IPR004014">
    <property type="entry name" value="ATPase_P-typ_cation-transptr_N"/>
</dbReference>
<feature type="transmembrane region" description="Helical" evidence="15">
    <location>
        <begin position="238"/>
        <end position="259"/>
    </location>
</feature>
<keyword evidence="4" id="KW-0109">Calcium transport</keyword>
<dbReference type="InterPro" id="IPR036412">
    <property type="entry name" value="HAD-like_sf"/>
</dbReference>
<dbReference type="Gene3D" id="3.40.1110.10">
    <property type="entry name" value="Calcium-transporting ATPase, cytoplasmic domain N"/>
    <property type="match status" value="1"/>
</dbReference>
<feature type="transmembrane region" description="Helical" evidence="15">
    <location>
        <begin position="46"/>
        <end position="65"/>
    </location>
</feature>
<feature type="transmembrane region" description="Helical" evidence="15">
    <location>
        <begin position="761"/>
        <end position="781"/>
    </location>
</feature>
<evidence type="ECO:0000256" key="15">
    <source>
        <dbReference type="SAM" id="Phobius"/>
    </source>
</evidence>
<dbReference type="PRINTS" id="PR00120">
    <property type="entry name" value="HATPASE"/>
</dbReference>
<dbReference type="Pfam" id="PF00122">
    <property type="entry name" value="E1-E2_ATPase"/>
    <property type="match status" value="1"/>
</dbReference>
<feature type="transmembrane region" description="Helical" evidence="15">
    <location>
        <begin position="71"/>
        <end position="87"/>
    </location>
</feature>
<evidence type="ECO:0000256" key="9">
    <source>
        <dbReference type="ARBA" id="ARBA00022840"/>
    </source>
</evidence>
<dbReference type="Pfam" id="PF00689">
    <property type="entry name" value="Cation_ATPase_C"/>
    <property type="match status" value="1"/>
</dbReference>